<feature type="domain" description="HTH tetR-type" evidence="6">
    <location>
        <begin position="85"/>
        <end position="145"/>
    </location>
</feature>
<keyword evidence="2 4" id="KW-0238">DNA-binding</keyword>
<keyword evidence="3" id="KW-0804">Transcription</keyword>
<dbReference type="GO" id="GO:0000976">
    <property type="term" value="F:transcription cis-regulatory region binding"/>
    <property type="evidence" value="ECO:0007669"/>
    <property type="project" value="TreeGrafter"/>
</dbReference>
<dbReference type="PROSITE" id="PS50977">
    <property type="entry name" value="HTH_TETR_2"/>
    <property type="match status" value="1"/>
</dbReference>
<dbReference type="AlphaFoldDB" id="A0A939LTE7"/>
<dbReference type="InterPro" id="IPR009057">
    <property type="entry name" value="Homeodomain-like_sf"/>
</dbReference>
<dbReference type="RefSeq" id="WP_208055455.1">
    <property type="nucleotide sequence ID" value="NZ_JAGEMK010000003.1"/>
</dbReference>
<dbReference type="InterPro" id="IPR050109">
    <property type="entry name" value="HTH-type_TetR-like_transc_reg"/>
</dbReference>
<dbReference type="GO" id="GO:0003700">
    <property type="term" value="F:DNA-binding transcription factor activity"/>
    <property type="evidence" value="ECO:0007669"/>
    <property type="project" value="TreeGrafter"/>
</dbReference>
<dbReference type="PRINTS" id="PR00455">
    <property type="entry name" value="HTHTETR"/>
</dbReference>
<sequence length="276" mass="29183">MAREREDEDTPHEDSIGAATRALAEATAALTRLIGKQVSSAVPEVSETVAASLREASRGLADASEKVERSAGGRRTQGRRQDKVDRTRAELLAAAARVFAAHGYEGASVGDIAAEAGFTKGALYAHFGSKSEVFLALARESLLVGHEAKDEDHEIPGVTAEGIDQDAVAGWLRDAQQNPHLLLMLEFVGYGIRHPEARAELGAVQEQGLQHFAEQVAALRAARRGVTADEPTVEDRDTALAVVSVANMAALLGLLTDSPHTSPEAGARAIARILES</sequence>
<reference evidence="7" key="1">
    <citation type="submission" date="2021-03" db="EMBL/GenBank/DDBJ databases">
        <title>Actinotalea soli sp. nov., isolated from soil.</title>
        <authorList>
            <person name="Ping W."/>
            <person name="Zhang J."/>
        </authorList>
    </citation>
    <scope>NUCLEOTIDE SEQUENCE</scope>
    <source>
        <strain evidence="7">BY-33</strain>
    </source>
</reference>
<keyword evidence="8" id="KW-1185">Reference proteome</keyword>
<feature type="region of interest" description="Disordered" evidence="5">
    <location>
        <begin position="1"/>
        <end position="20"/>
    </location>
</feature>
<dbReference type="EMBL" id="JAGEMK010000003">
    <property type="protein sequence ID" value="MBO1751789.1"/>
    <property type="molecule type" value="Genomic_DNA"/>
</dbReference>
<name>A0A939LTE7_9CELL</name>
<protein>
    <submittedName>
        <fullName evidence="7">Helix-turn-helix transcriptional regulator</fullName>
    </submittedName>
</protein>
<dbReference type="Gene3D" id="1.10.357.10">
    <property type="entry name" value="Tetracycline Repressor, domain 2"/>
    <property type="match status" value="1"/>
</dbReference>
<keyword evidence="1" id="KW-0805">Transcription regulation</keyword>
<dbReference type="PANTHER" id="PTHR30055:SF234">
    <property type="entry name" value="HTH-TYPE TRANSCRIPTIONAL REGULATOR BETI"/>
    <property type="match status" value="1"/>
</dbReference>
<evidence type="ECO:0000256" key="5">
    <source>
        <dbReference type="SAM" id="MobiDB-lite"/>
    </source>
</evidence>
<accession>A0A939LTE7</accession>
<gene>
    <name evidence="7" type="ORF">J4G33_08245</name>
</gene>
<dbReference type="InterPro" id="IPR001647">
    <property type="entry name" value="HTH_TetR"/>
</dbReference>
<evidence type="ECO:0000256" key="4">
    <source>
        <dbReference type="PROSITE-ProRule" id="PRU00335"/>
    </source>
</evidence>
<evidence type="ECO:0000313" key="7">
    <source>
        <dbReference type="EMBL" id="MBO1751789.1"/>
    </source>
</evidence>
<evidence type="ECO:0000313" key="8">
    <source>
        <dbReference type="Proteomes" id="UP000664209"/>
    </source>
</evidence>
<evidence type="ECO:0000259" key="6">
    <source>
        <dbReference type="PROSITE" id="PS50977"/>
    </source>
</evidence>
<feature type="compositionally biased region" description="Acidic residues" evidence="5">
    <location>
        <begin position="1"/>
        <end position="11"/>
    </location>
</feature>
<feature type="DNA-binding region" description="H-T-H motif" evidence="4">
    <location>
        <begin position="108"/>
        <end position="127"/>
    </location>
</feature>
<evidence type="ECO:0000256" key="3">
    <source>
        <dbReference type="ARBA" id="ARBA00023163"/>
    </source>
</evidence>
<dbReference type="Pfam" id="PF00440">
    <property type="entry name" value="TetR_N"/>
    <property type="match status" value="1"/>
</dbReference>
<comment type="caution">
    <text evidence="7">The sequence shown here is derived from an EMBL/GenBank/DDBJ whole genome shotgun (WGS) entry which is preliminary data.</text>
</comment>
<feature type="region of interest" description="Disordered" evidence="5">
    <location>
        <begin position="57"/>
        <end position="85"/>
    </location>
</feature>
<dbReference type="PANTHER" id="PTHR30055">
    <property type="entry name" value="HTH-TYPE TRANSCRIPTIONAL REGULATOR RUTR"/>
    <property type="match status" value="1"/>
</dbReference>
<evidence type="ECO:0000256" key="1">
    <source>
        <dbReference type="ARBA" id="ARBA00023015"/>
    </source>
</evidence>
<dbReference type="SUPFAM" id="SSF46689">
    <property type="entry name" value="Homeodomain-like"/>
    <property type="match status" value="1"/>
</dbReference>
<organism evidence="7 8">
    <name type="scientific">Actinotalea soli</name>
    <dbReference type="NCBI Taxonomy" id="2819234"/>
    <lineage>
        <taxon>Bacteria</taxon>
        <taxon>Bacillati</taxon>
        <taxon>Actinomycetota</taxon>
        <taxon>Actinomycetes</taxon>
        <taxon>Micrococcales</taxon>
        <taxon>Cellulomonadaceae</taxon>
        <taxon>Actinotalea</taxon>
    </lineage>
</organism>
<dbReference type="Proteomes" id="UP000664209">
    <property type="component" value="Unassembled WGS sequence"/>
</dbReference>
<evidence type="ECO:0000256" key="2">
    <source>
        <dbReference type="ARBA" id="ARBA00023125"/>
    </source>
</evidence>
<proteinExistence type="predicted"/>